<dbReference type="SFLD" id="SFLDG00358">
    <property type="entry name" value="Main_(cytGST)"/>
    <property type="match status" value="1"/>
</dbReference>
<keyword evidence="4" id="KW-1185">Reference proteome</keyword>
<dbReference type="PANTHER" id="PTHR43968">
    <property type="match status" value="1"/>
</dbReference>
<dbReference type="InterPro" id="IPR050983">
    <property type="entry name" value="GST_Omega/HSP26"/>
</dbReference>
<name>A0AAD5S518_9FUNG</name>
<dbReference type="SUPFAM" id="SSF47616">
    <property type="entry name" value="GST C-terminal domain-like"/>
    <property type="match status" value="1"/>
</dbReference>
<dbReference type="InterPro" id="IPR036249">
    <property type="entry name" value="Thioredoxin-like_sf"/>
</dbReference>
<dbReference type="SFLD" id="SFLDS00019">
    <property type="entry name" value="Glutathione_Transferase_(cytos"/>
    <property type="match status" value="1"/>
</dbReference>
<dbReference type="CDD" id="cd00570">
    <property type="entry name" value="GST_N_family"/>
    <property type="match status" value="1"/>
</dbReference>
<evidence type="ECO:0000259" key="1">
    <source>
        <dbReference type="PROSITE" id="PS50404"/>
    </source>
</evidence>
<proteinExistence type="predicted"/>
<dbReference type="Pfam" id="PF13410">
    <property type="entry name" value="GST_C_2"/>
    <property type="match status" value="1"/>
</dbReference>
<dbReference type="InterPro" id="IPR004045">
    <property type="entry name" value="Glutathione_S-Trfase_N"/>
</dbReference>
<evidence type="ECO:0000259" key="2">
    <source>
        <dbReference type="PROSITE" id="PS50405"/>
    </source>
</evidence>
<dbReference type="AlphaFoldDB" id="A0AAD5S518"/>
<evidence type="ECO:0000313" key="3">
    <source>
        <dbReference type="EMBL" id="KAJ3043361.1"/>
    </source>
</evidence>
<dbReference type="PROSITE" id="PS50404">
    <property type="entry name" value="GST_NTER"/>
    <property type="match status" value="1"/>
</dbReference>
<gene>
    <name evidence="3" type="ORF">HK097_001770</name>
</gene>
<dbReference type="InterPro" id="IPR040079">
    <property type="entry name" value="Glutathione_S-Trfase"/>
</dbReference>
<feature type="domain" description="GST N-terminal" evidence="1">
    <location>
        <begin position="4"/>
        <end position="82"/>
    </location>
</feature>
<dbReference type="SUPFAM" id="SSF52833">
    <property type="entry name" value="Thioredoxin-like"/>
    <property type="match status" value="1"/>
</dbReference>
<sequence length="233" mass="25819">MTSDKLTFYTNKGCPYAQRVAIALKALNLPHDHVEIDLDNKPEWYPKINPETKVPALAINDTILTESLVIAEYLLEQYPSTLYPTTPLARAQTRFFITLFTDKVNAKTGALQWSGVFGPALDDLKKDQLVKELFAGVRQVNSWLSANSGAGPFATGEKPGFADVALGPFLLRLPVFTAITGVEIPEGVEYDRFHQWVRAVQEWDAAKDTFPGVEVIVGRVQEKIAKVKTAQAQ</sequence>
<evidence type="ECO:0000313" key="4">
    <source>
        <dbReference type="Proteomes" id="UP001212841"/>
    </source>
</evidence>
<protein>
    <recommendedName>
        <fullName evidence="5">Glutathione S-transferase</fullName>
    </recommendedName>
</protein>
<dbReference type="GO" id="GO:0005737">
    <property type="term" value="C:cytoplasm"/>
    <property type="evidence" value="ECO:0007669"/>
    <property type="project" value="TreeGrafter"/>
</dbReference>
<dbReference type="Pfam" id="PF13417">
    <property type="entry name" value="GST_N_3"/>
    <property type="match status" value="1"/>
</dbReference>
<feature type="domain" description="GST C-terminal" evidence="2">
    <location>
        <begin position="86"/>
        <end position="227"/>
    </location>
</feature>
<dbReference type="Gene3D" id="1.20.1050.10">
    <property type="match status" value="1"/>
</dbReference>
<dbReference type="Gene3D" id="3.40.30.10">
    <property type="entry name" value="Glutaredoxin"/>
    <property type="match status" value="1"/>
</dbReference>
<dbReference type="InterPro" id="IPR036282">
    <property type="entry name" value="Glutathione-S-Trfase_C_sf"/>
</dbReference>
<dbReference type="FunFam" id="3.40.30.10:FF:000123">
    <property type="entry name" value="Glutathione transferase o1"/>
    <property type="match status" value="1"/>
</dbReference>
<dbReference type="Proteomes" id="UP001212841">
    <property type="component" value="Unassembled WGS sequence"/>
</dbReference>
<reference evidence="3" key="1">
    <citation type="submission" date="2020-05" db="EMBL/GenBank/DDBJ databases">
        <title>Phylogenomic resolution of chytrid fungi.</title>
        <authorList>
            <person name="Stajich J.E."/>
            <person name="Amses K."/>
            <person name="Simmons R."/>
            <person name="Seto K."/>
            <person name="Myers J."/>
            <person name="Bonds A."/>
            <person name="Quandt C.A."/>
            <person name="Barry K."/>
            <person name="Liu P."/>
            <person name="Grigoriev I."/>
            <person name="Longcore J.E."/>
            <person name="James T.Y."/>
        </authorList>
    </citation>
    <scope>NUCLEOTIDE SEQUENCE</scope>
    <source>
        <strain evidence="3">JEL0318</strain>
    </source>
</reference>
<dbReference type="EMBL" id="JADGJD010001362">
    <property type="protein sequence ID" value="KAJ3043361.1"/>
    <property type="molecule type" value="Genomic_DNA"/>
</dbReference>
<organism evidence="3 4">
    <name type="scientific">Rhizophlyctis rosea</name>
    <dbReference type="NCBI Taxonomy" id="64517"/>
    <lineage>
        <taxon>Eukaryota</taxon>
        <taxon>Fungi</taxon>
        <taxon>Fungi incertae sedis</taxon>
        <taxon>Chytridiomycota</taxon>
        <taxon>Chytridiomycota incertae sedis</taxon>
        <taxon>Chytridiomycetes</taxon>
        <taxon>Rhizophlyctidales</taxon>
        <taxon>Rhizophlyctidaceae</taxon>
        <taxon>Rhizophlyctis</taxon>
    </lineage>
</organism>
<accession>A0AAD5S518</accession>
<comment type="caution">
    <text evidence="3">The sequence shown here is derived from an EMBL/GenBank/DDBJ whole genome shotgun (WGS) entry which is preliminary data.</text>
</comment>
<dbReference type="PANTHER" id="PTHR43968:SF6">
    <property type="entry name" value="GLUTATHIONE S-TRANSFERASE OMEGA"/>
    <property type="match status" value="1"/>
</dbReference>
<dbReference type="PROSITE" id="PS50405">
    <property type="entry name" value="GST_CTER"/>
    <property type="match status" value="1"/>
</dbReference>
<dbReference type="InterPro" id="IPR010987">
    <property type="entry name" value="Glutathione-S-Trfase_C-like"/>
</dbReference>
<evidence type="ECO:0008006" key="5">
    <source>
        <dbReference type="Google" id="ProtNLM"/>
    </source>
</evidence>